<evidence type="ECO:0000313" key="2">
    <source>
        <dbReference type="EMBL" id="KAF9527227.1"/>
    </source>
</evidence>
<name>A0A9P6EDS7_9AGAR</name>
<dbReference type="EMBL" id="MU157863">
    <property type="protein sequence ID" value="KAF9527227.1"/>
    <property type="molecule type" value="Genomic_DNA"/>
</dbReference>
<feature type="region of interest" description="Disordered" evidence="1">
    <location>
        <begin position="72"/>
        <end position="131"/>
    </location>
</feature>
<evidence type="ECO:0000256" key="1">
    <source>
        <dbReference type="SAM" id="MobiDB-lite"/>
    </source>
</evidence>
<comment type="caution">
    <text evidence="2">The sequence shown here is derived from an EMBL/GenBank/DDBJ whole genome shotgun (WGS) entry which is preliminary data.</text>
</comment>
<accession>A0A9P6EDS7</accession>
<dbReference type="Proteomes" id="UP000807306">
    <property type="component" value="Unassembled WGS sequence"/>
</dbReference>
<protein>
    <submittedName>
        <fullName evidence="2">Uncharacterized protein</fullName>
    </submittedName>
</protein>
<organism evidence="2 3">
    <name type="scientific">Crepidotus variabilis</name>
    <dbReference type="NCBI Taxonomy" id="179855"/>
    <lineage>
        <taxon>Eukaryota</taxon>
        <taxon>Fungi</taxon>
        <taxon>Dikarya</taxon>
        <taxon>Basidiomycota</taxon>
        <taxon>Agaricomycotina</taxon>
        <taxon>Agaricomycetes</taxon>
        <taxon>Agaricomycetidae</taxon>
        <taxon>Agaricales</taxon>
        <taxon>Agaricineae</taxon>
        <taxon>Crepidotaceae</taxon>
        <taxon>Crepidotus</taxon>
    </lineage>
</organism>
<feature type="region of interest" description="Disordered" evidence="1">
    <location>
        <begin position="295"/>
        <end position="314"/>
    </location>
</feature>
<gene>
    <name evidence="2" type="ORF">CPB83DRAFT_856589</name>
</gene>
<reference evidence="2" key="1">
    <citation type="submission" date="2020-11" db="EMBL/GenBank/DDBJ databases">
        <authorList>
            <consortium name="DOE Joint Genome Institute"/>
            <person name="Ahrendt S."/>
            <person name="Riley R."/>
            <person name="Andreopoulos W."/>
            <person name="Labutti K."/>
            <person name="Pangilinan J."/>
            <person name="Ruiz-Duenas F.J."/>
            <person name="Barrasa J.M."/>
            <person name="Sanchez-Garcia M."/>
            <person name="Camarero S."/>
            <person name="Miyauchi S."/>
            <person name="Serrano A."/>
            <person name="Linde D."/>
            <person name="Babiker R."/>
            <person name="Drula E."/>
            <person name="Ayuso-Fernandez I."/>
            <person name="Pacheco R."/>
            <person name="Padilla G."/>
            <person name="Ferreira P."/>
            <person name="Barriuso J."/>
            <person name="Kellner H."/>
            <person name="Castanera R."/>
            <person name="Alfaro M."/>
            <person name="Ramirez L."/>
            <person name="Pisabarro A.G."/>
            <person name="Kuo A."/>
            <person name="Tritt A."/>
            <person name="Lipzen A."/>
            <person name="He G."/>
            <person name="Yan M."/>
            <person name="Ng V."/>
            <person name="Cullen D."/>
            <person name="Martin F."/>
            <person name="Rosso M.-N."/>
            <person name="Henrissat B."/>
            <person name="Hibbett D."/>
            <person name="Martinez A.T."/>
            <person name="Grigoriev I.V."/>
        </authorList>
    </citation>
    <scope>NUCLEOTIDE SEQUENCE</scope>
    <source>
        <strain evidence="2">CBS 506.95</strain>
    </source>
</reference>
<proteinExistence type="predicted"/>
<sequence length="314" mass="34933">MLSTLLRSPLGRPALASLRGRTVSMSSAISSSSSSFSRAYPILLGRGLVSTNSAASFVLGARPITTTTLGEPTAAKATKKATTTKKTSTTKKATKSPVKKKGAAAKKKAVAKKKPRTLAAKKVKSAKPKTVKKKIEPKVPKIYKKDLKPPFRQPKSAWAAFASKRFSEINLDGPKKLKEYLPVFAEEWHQMDKDTQDTYKASGAEYEEYRKRKEEWRKNLEPRLKRALKKMKKRGPYAMPAPPFAEFVKERFASTEYPEGVVKATEKMKFLGEAYRTQIDPTEKEALKQRALDSFERKKTEAAEANSRTTAGVI</sequence>
<keyword evidence="3" id="KW-1185">Reference proteome</keyword>
<dbReference type="AlphaFoldDB" id="A0A9P6EDS7"/>
<evidence type="ECO:0000313" key="3">
    <source>
        <dbReference type="Proteomes" id="UP000807306"/>
    </source>
</evidence>
<feature type="compositionally biased region" description="Basic residues" evidence="1">
    <location>
        <begin position="77"/>
        <end position="131"/>
    </location>
</feature>